<feature type="region of interest" description="Disordered" evidence="2">
    <location>
        <begin position="1"/>
        <end position="23"/>
    </location>
</feature>
<dbReference type="RefSeq" id="WP_183337503.1">
    <property type="nucleotide sequence ID" value="NZ_JACHZG010000001.1"/>
</dbReference>
<comment type="similarity">
    <text evidence="1">Belongs to the thioredoxin family. DsbA subfamily.</text>
</comment>
<evidence type="ECO:0000313" key="5">
    <source>
        <dbReference type="EMBL" id="MBB3326581.1"/>
    </source>
</evidence>
<feature type="transmembrane region" description="Helical" evidence="3">
    <location>
        <begin position="32"/>
        <end position="52"/>
    </location>
</feature>
<organism evidence="5 6">
    <name type="scientific">Microlunatus antarcticus</name>
    <dbReference type="NCBI Taxonomy" id="53388"/>
    <lineage>
        <taxon>Bacteria</taxon>
        <taxon>Bacillati</taxon>
        <taxon>Actinomycetota</taxon>
        <taxon>Actinomycetes</taxon>
        <taxon>Propionibacteriales</taxon>
        <taxon>Propionibacteriaceae</taxon>
        <taxon>Microlunatus</taxon>
    </lineage>
</organism>
<evidence type="ECO:0000313" key="6">
    <source>
        <dbReference type="Proteomes" id="UP000565572"/>
    </source>
</evidence>
<dbReference type="GO" id="GO:0016853">
    <property type="term" value="F:isomerase activity"/>
    <property type="evidence" value="ECO:0007669"/>
    <property type="project" value="UniProtKB-KW"/>
</dbReference>
<feature type="compositionally biased region" description="Low complexity" evidence="2">
    <location>
        <begin position="14"/>
        <end position="23"/>
    </location>
</feature>
<keyword evidence="5" id="KW-0413">Isomerase</keyword>
<dbReference type="AlphaFoldDB" id="A0A7W5JUK5"/>
<dbReference type="EMBL" id="JACHZG010000001">
    <property type="protein sequence ID" value="MBB3326581.1"/>
    <property type="molecule type" value="Genomic_DNA"/>
</dbReference>
<dbReference type="SUPFAM" id="SSF52833">
    <property type="entry name" value="Thioredoxin-like"/>
    <property type="match status" value="1"/>
</dbReference>
<evidence type="ECO:0000259" key="4">
    <source>
        <dbReference type="PROSITE" id="PS51352"/>
    </source>
</evidence>
<protein>
    <submittedName>
        <fullName evidence="5">Protein-disulfide isomerase</fullName>
    </submittedName>
</protein>
<accession>A0A7W5JUK5</accession>
<keyword evidence="3" id="KW-0812">Transmembrane</keyword>
<evidence type="ECO:0000256" key="2">
    <source>
        <dbReference type="SAM" id="MobiDB-lite"/>
    </source>
</evidence>
<dbReference type="PROSITE" id="PS51352">
    <property type="entry name" value="THIOREDOXIN_2"/>
    <property type="match status" value="1"/>
</dbReference>
<dbReference type="InterPro" id="IPR012336">
    <property type="entry name" value="Thioredoxin-like_fold"/>
</dbReference>
<feature type="domain" description="Thioredoxin" evidence="4">
    <location>
        <begin position="56"/>
        <end position="247"/>
    </location>
</feature>
<dbReference type="InterPro" id="IPR013766">
    <property type="entry name" value="Thioredoxin_domain"/>
</dbReference>
<reference evidence="5 6" key="1">
    <citation type="submission" date="2020-08" db="EMBL/GenBank/DDBJ databases">
        <title>Sequencing the genomes of 1000 actinobacteria strains.</title>
        <authorList>
            <person name="Klenk H.-P."/>
        </authorList>
    </citation>
    <scope>NUCLEOTIDE SEQUENCE [LARGE SCALE GENOMIC DNA]</scope>
    <source>
        <strain evidence="5 6">DSM 11053</strain>
    </source>
</reference>
<dbReference type="InterPro" id="IPR036249">
    <property type="entry name" value="Thioredoxin-like_sf"/>
</dbReference>
<dbReference type="Gene3D" id="3.40.30.10">
    <property type="entry name" value="Glutaredoxin"/>
    <property type="match status" value="1"/>
</dbReference>
<gene>
    <name evidence="5" type="ORF">FHX39_001525</name>
</gene>
<keyword evidence="6" id="KW-1185">Reference proteome</keyword>
<keyword evidence="3" id="KW-1133">Transmembrane helix</keyword>
<evidence type="ECO:0000256" key="1">
    <source>
        <dbReference type="ARBA" id="ARBA00005791"/>
    </source>
</evidence>
<comment type="caution">
    <text evidence="5">The sequence shown here is derived from an EMBL/GenBank/DDBJ whole genome shotgun (WGS) entry which is preliminary data.</text>
</comment>
<dbReference type="PANTHER" id="PTHR13887:SF55">
    <property type="entry name" value="SLR0313 PROTEIN"/>
    <property type="match status" value="1"/>
</dbReference>
<keyword evidence="3" id="KW-0472">Membrane</keyword>
<evidence type="ECO:0000256" key="3">
    <source>
        <dbReference type="SAM" id="Phobius"/>
    </source>
</evidence>
<sequence>MSSKSAPPNRTPRGRGPALPSPGPSGLLPNSAVVAIVVAVVVVFAVVVTLAVRGSTSTQQTGPGVPAADAASAQVVRDSSHRLPGSTEAKATFVEFLDFECEACRAAYPVVEQLRQQYAGRVSFVVRYFPIESHFNAMRAARAVEAAAQQGQLEAMYQKMYTTQEQWGEQQVAADDTFRGFAVDLGLDMARWDSTYNDQATIDRINLDIADGKALGVEGTPSFFVNGQRIQPKSVDDLSGALDAALAE</sequence>
<dbReference type="Proteomes" id="UP000565572">
    <property type="component" value="Unassembled WGS sequence"/>
</dbReference>
<name>A0A7W5JUK5_9ACTN</name>
<dbReference type="PANTHER" id="PTHR13887">
    <property type="entry name" value="GLUTATHIONE S-TRANSFERASE KAPPA"/>
    <property type="match status" value="1"/>
</dbReference>
<dbReference type="Pfam" id="PF13462">
    <property type="entry name" value="Thioredoxin_4"/>
    <property type="match status" value="1"/>
</dbReference>
<proteinExistence type="inferred from homology"/>